<organism evidence="1 2">
    <name type="scientific">Paenibacillus albidus</name>
    <dbReference type="NCBI Taxonomy" id="2041023"/>
    <lineage>
        <taxon>Bacteria</taxon>
        <taxon>Bacillati</taxon>
        <taxon>Bacillota</taxon>
        <taxon>Bacilli</taxon>
        <taxon>Bacillales</taxon>
        <taxon>Paenibacillaceae</taxon>
        <taxon>Paenibacillus</taxon>
    </lineage>
</organism>
<gene>
    <name evidence="1" type="ORF">GCM10010912_23020</name>
</gene>
<dbReference type="Proteomes" id="UP000637643">
    <property type="component" value="Unassembled WGS sequence"/>
</dbReference>
<reference evidence="1" key="1">
    <citation type="journal article" date="2014" name="Int. J. Syst. Evol. Microbiol.">
        <title>Complete genome sequence of Corynebacterium casei LMG S-19264T (=DSM 44701T), isolated from a smear-ripened cheese.</title>
        <authorList>
            <consortium name="US DOE Joint Genome Institute (JGI-PGF)"/>
            <person name="Walter F."/>
            <person name="Albersmeier A."/>
            <person name="Kalinowski J."/>
            <person name="Ruckert C."/>
        </authorList>
    </citation>
    <scope>NUCLEOTIDE SEQUENCE</scope>
    <source>
        <strain evidence="1">CGMCC 1.16134</strain>
    </source>
</reference>
<sequence>MSEEISNGNGLKLKVQEWLEKEGYSLEFLTATAFEKQGFRVRQSENYLDEKNNIHREVDVLASLIHKLDDETLFRITHVVECKWSKDKPWVVFCSNGSNLSPAACIAQSVSSKFGNTLLWLMAADRDIYGSSHFLTPNTPGFSGRQALANGKDLFYSAMQNVTAASRLVGNYFDDSITKTPPDYAELVFPVVVVNGSLFQAVYNDECEKIELEETKHIRLHWDGSESSKFPSSVDIITSDYIDEFVTIRRQEARLIFESMEKSYNLVQRCIELKNISPLDNIRASRGFLGIPPMLREIRDQAKLNN</sequence>
<reference evidence="1" key="2">
    <citation type="submission" date="2020-09" db="EMBL/GenBank/DDBJ databases">
        <authorList>
            <person name="Sun Q."/>
            <person name="Zhou Y."/>
        </authorList>
    </citation>
    <scope>NUCLEOTIDE SEQUENCE</scope>
    <source>
        <strain evidence="1">CGMCC 1.16134</strain>
    </source>
</reference>
<comment type="caution">
    <text evidence="1">The sequence shown here is derived from an EMBL/GenBank/DDBJ whole genome shotgun (WGS) entry which is preliminary data.</text>
</comment>
<dbReference type="RefSeq" id="WP_189024926.1">
    <property type="nucleotide sequence ID" value="NZ_BMKR01000008.1"/>
</dbReference>
<dbReference type="EMBL" id="BMKR01000008">
    <property type="protein sequence ID" value="GGF77332.1"/>
    <property type="molecule type" value="Genomic_DNA"/>
</dbReference>
<dbReference type="AlphaFoldDB" id="A0A917FHQ1"/>
<accession>A0A917FHQ1</accession>
<evidence type="ECO:0000313" key="1">
    <source>
        <dbReference type="EMBL" id="GGF77332.1"/>
    </source>
</evidence>
<proteinExistence type="predicted"/>
<evidence type="ECO:0000313" key="2">
    <source>
        <dbReference type="Proteomes" id="UP000637643"/>
    </source>
</evidence>
<keyword evidence="2" id="KW-1185">Reference proteome</keyword>
<name>A0A917FHQ1_9BACL</name>
<protein>
    <submittedName>
        <fullName evidence="1">Uncharacterized protein</fullName>
    </submittedName>
</protein>